<dbReference type="Ensembl" id="ENSSTUT00000087333.1">
    <property type="protein sequence ID" value="ENSSTUP00000082079.1"/>
    <property type="gene ID" value="ENSSTUG00000036105.1"/>
</dbReference>
<gene>
    <name evidence="10" type="primary">ptpdc1a</name>
</gene>
<dbReference type="InterPro" id="IPR000387">
    <property type="entry name" value="Tyr_Pase_dom"/>
</dbReference>
<dbReference type="Pfam" id="PF00782">
    <property type="entry name" value="DSPc"/>
    <property type="match status" value="1"/>
</dbReference>
<evidence type="ECO:0000256" key="6">
    <source>
        <dbReference type="ARBA" id="ARBA00072096"/>
    </source>
</evidence>
<feature type="compositionally biased region" description="Basic and acidic residues" evidence="7">
    <location>
        <begin position="715"/>
        <end position="769"/>
    </location>
</feature>
<dbReference type="FunCoup" id="A0A674CF06">
    <property type="interactions" value="1200"/>
</dbReference>
<dbReference type="InterPro" id="IPR016130">
    <property type="entry name" value="Tyr_Pase_AS"/>
</dbReference>
<dbReference type="InParanoid" id="A0A674CF06"/>
<dbReference type="OMA" id="KALXKEL"/>
<keyword evidence="2" id="KW-0378">Hydrolase</keyword>
<dbReference type="InterPro" id="IPR000340">
    <property type="entry name" value="Dual-sp_phosphatase_cat-dom"/>
</dbReference>
<organism evidence="10 11">
    <name type="scientific">Salmo trutta</name>
    <name type="common">Brown trout</name>
    <dbReference type="NCBI Taxonomy" id="8032"/>
    <lineage>
        <taxon>Eukaryota</taxon>
        <taxon>Metazoa</taxon>
        <taxon>Chordata</taxon>
        <taxon>Craniata</taxon>
        <taxon>Vertebrata</taxon>
        <taxon>Euteleostomi</taxon>
        <taxon>Actinopterygii</taxon>
        <taxon>Neopterygii</taxon>
        <taxon>Teleostei</taxon>
        <taxon>Protacanthopterygii</taxon>
        <taxon>Salmoniformes</taxon>
        <taxon>Salmonidae</taxon>
        <taxon>Salmoninae</taxon>
        <taxon>Salmo</taxon>
    </lineage>
</organism>
<feature type="region of interest" description="Disordered" evidence="7">
    <location>
        <begin position="672"/>
        <end position="769"/>
    </location>
</feature>
<feature type="compositionally biased region" description="Polar residues" evidence="7">
    <location>
        <begin position="456"/>
        <end position="472"/>
    </location>
</feature>
<dbReference type="InterPro" id="IPR049573">
    <property type="entry name" value="PTPDC1_PTP"/>
</dbReference>
<dbReference type="AlphaFoldDB" id="A0A674CF06"/>
<keyword evidence="1" id="KW-0970">Cilium biogenesis/degradation</keyword>
<evidence type="ECO:0000313" key="10">
    <source>
        <dbReference type="Ensembl" id="ENSSTUP00000082079.1"/>
    </source>
</evidence>
<comment type="similarity">
    <text evidence="5">Belongs to the protein-tyrosine phosphatase family. Non-receptor class PTPDC1 subfamily.</text>
</comment>
<dbReference type="CDD" id="cd14506">
    <property type="entry name" value="PTP_PTPDC1"/>
    <property type="match status" value="1"/>
</dbReference>
<feature type="domain" description="Tyrosine-protein phosphatase" evidence="8">
    <location>
        <begin position="82"/>
        <end position="253"/>
    </location>
</feature>
<dbReference type="SUPFAM" id="SSF52799">
    <property type="entry name" value="(Phosphotyrosine protein) phosphatases II"/>
    <property type="match status" value="1"/>
</dbReference>
<dbReference type="InterPro" id="IPR003595">
    <property type="entry name" value="Tyr_Pase_cat"/>
</dbReference>
<proteinExistence type="inferred from homology"/>
<keyword evidence="11" id="KW-1185">Reference proteome</keyword>
<dbReference type="Proteomes" id="UP000472277">
    <property type="component" value="Chromosome 16"/>
</dbReference>
<name>A0A674CF06_SALTR</name>
<keyword evidence="3" id="KW-0904">Protein phosphatase</keyword>
<dbReference type="Gene3D" id="3.90.190.10">
    <property type="entry name" value="Protein tyrosine phosphatase superfamily"/>
    <property type="match status" value="1"/>
</dbReference>
<dbReference type="PROSITE" id="PS50054">
    <property type="entry name" value="TYR_PHOSPHATASE_DUAL"/>
    <property type="match status" value="1"/>
</dbReference>
<evidence type="ECO:0000256" key="1">
    <source>
        <dbReference type="ARBA" id="ARBA00022794"/>
    </source>
</evidence>
<evidence type="ECO:0000256" key="2">
    <source>
        <dbReference type="ARBA" id="ARBA00022801"/>
    </source>
</evidence>
<dbReference type="SMART" id="SM00195">
    <property type="entry name" value="DSPc"/>
    <property type="match status" value="1"/>
</dbReference>
<dbReference type="PROSITE" id="PS00383">
    <property type="entry name" value="TYR_PHOSPHATASE_1"/>
    <property type="match status" value="1"/>
</dbReference>
<dbReference type="PANTHER" id="PTHR23339">
    <property type="entry name" value="TYROSINE SPECIFIC PROTEIN PHOSPHATASE AND DUAL SPECIFICITY PROTEIN PHOSPHATASE"/>
    <property type="match status" value="1"/>
</dbReference>
<evidence type="ECO:0000256" key="4">
    <source>
        <dbReference type="ARBA" id="ARBA00056295"/>
    </source>
</evidence>
<sequence length="954" mass="106768">MAAGVSLLTDVPYSSSGDLNTGSSMNTVSTRVPTAKYTKVGETLRHVIPGHMQCSMACGGRACKYENPARWSDKEQAVKGLYSSWITDNLLAMARPSTEILEKYNIIEQFTRCGLRTVINLQRPGEHASCGNPLEHDSGFTYRPEMFMEAGIYFYNFGWKDYGVASLTTILDMVKVMSFAIQEGKMAVHCHAGLGRTGVLLACYLVFTSRMSADQAILFVRAKRPNSIQTRGQLLCVREFAQFLVPLRNVFSCAEPRANAVTLSQYLTRQRHLLHGYEARQMKNVPKIVQLVCKVLLDIAANRQVVVEEEVLEVPDLTAEVEKTVSQQAIQLLGKEMRGKGIPVPSPHLAGPRPETALTQPCPRPETALTQPCPRPETALTQPCPRPETALTQPCSRPETALTQPCSRPETALTQPCSRPETALTQPCPRPETALTQPCSRPETALTQPCPRPETALTQPCSRPETALTQPCSRPETALTQPCPRPETALTQPCSRPETALTHTLHMERPLTPNLALLHEPSLFLEPPLSPALAHDPVLSNDQELDRLWQRQNRAAASLLKPLQPGKRLLSYSDSALYKLDPRRDPDQEQNQVWNIPCCNPLTQHHLATAWEPTASPSLPPQRHPFSMGEQTRDERRGGPYRTSKERDHQTQKNVSPLFQRRKQLCEGQRSLSFGFGGSLYKPSGEELSEGRPWRGDMPVMSLTRGEESMCGVDRAGDREEKERGKAGEREDREEKERGKAGEREDREEKERAKAGEREDGEERKHGEDREKLTDVPVVALYADLSLEARRLLVARALALGLNDEDLHYKVSVWQTELNSREGAWERLSLERDPMVLAGLMWSWLEQLKEPIISSQDVQALGQKNYNSQHALNSLEKGHRLTLLCILDCAAHLLALPDKEEADFLNHTIKVFTKVSTGPKDILVIQNKKNHVMCSKCHPVPYIVHYFKPEPCGS</sequence>
<reference evidence="10" key="1">
    <citation type="submission" date="2025-08" db="UniProtKB">
        <authorList>
            <consortium name="Ensembl"/>
        </authorList>
    </citation>
    <scope>IDENTIFICATION</scope>
</reference>
<dbReference type="GO" id="GO:0060271">
    <property type="term" value="P:cilium assembly"/>
    <property type="evidence" value="ECO:0007669"/>
    <property type="project" value="InterPro"/>
</dbReference>
<dbReference type="InterPro" id="IPR029021">
    <property type="entry name" value="Prot-tyrosine_phosphatase-like"/>
</dbReference>
<feature type="region of interest" description="Disordered" evidence="7">
    <location>
        <begin position="338"/>
        <end position="495"/>
    </location>
</feature>
<dbReference type="InterPro" id="IPR050561">
    <property type="entry name" value="PTP"/>
</dbReference>
<evidence type="ECO:0000256" key="5">
    <source>
        <dbReference type="ARBA" id="ARBA00060867"/>
    </source>
</evidence>
<dbReference type="InterPro" id="IPR020422">
    <property type="entry name" value="TYR_PHOSPHATASE_DUAL_dom"/>
</dbReference>
<evidence type="ECO:0000313" key="11">
    <source>
        <dbReference type="Proteomes" id="UP000472277"/>
    </source>
</evidence>
<feature type="compositionally biased region" description="Polar residues" evidence="7">
    <location>
        <begin position="390"/>
        <end position="417"/>
    </location>
</feature>
<dbReference type="GO" id="GO:0004725">
    <property type="term" value="F:protein tyrosine phosphatase activity"/>
    <property type="evidence" value="ECO:0007669"/>
    <property type="project" value="InterPro"/>
</dbReference>
<dbReference type="FunFam" id="3.90.190.10:FF:000027">
    <property type="entry name" value="Protein tyrosine phosphatase domain containing 1"/>
    <property type="match status" value="1"/>
</dbReference>
<dbReference type="PROSITE" id="PS50056">
    <property type="entry name" value="TYR_PHOSPHATASE_2"/>
    <property type="match status" value="1"/>
</dbReference>
<protein>
    <recommendedName>
        <fullName evidence="6">Protein tyrosine phosphatase domain-containing protein 1</fullName>
    </recommendedName>
</protein>
<comment type="function">
    <text evidence="4">May play roles in cilia formation and/or maintenance.</text>
</comment>
<feature type="domain" description="Tyrosine specific protein phosphatases" evidence="9">
    <location>
        <begin position="168"/>
        <end position="235"/>
    </location>
</feature>
<evidence type="ECO:0000256" key="7">
    <source>
        <dbReference type="SAM" id="MobiDB-lite"/>
    </source>
</evidence>
<reference evidence="10" key="2">
    <citation type="submission" date="2025-09" db="UniProtKB">
        <authorList>
            <consortium name="Ensembl"/>
        </authorList>
    </citation>
    <scope>IDENTIFICATION</scope>
</reference>
<dbReference type="GeneTree" id="ENSGT00940000164549"/>
<feature type="compositionally biased region" description="Basic and acidic residues" evidence="7">
    <location>
        <begin position="631"/>
        <end position="651"/>
    </location>
</feature>
<feature type="region of interest" description="Disordered" evidence="7">
    <location>
        <begin position="612"/>
        <end position="660"/>
    </location>
</feature>
<evidence type="ECO:0000259" key="9">
    <source>
        <dbReference type="PROSITE" id="PS50056"/>
    </source>
</evidence>
<dbReference type="SMART" id="SM00404">
    <property type="entry name" value="PTPc_motif"/>
    <property type="match status" value="1"/>
</dbReference>
<evidence type="ECO:0000259" key="8">
    <source>
        <dbReference type="PROSITE" id="PS50054"/>
    </source>
</evidence>
<accession>A0A674CF06</accession>
<evidence type="ECO:0000256" key="3">
    <source>
        <dbReference type="ARBA" id="ARBA00022912"/>
    </source>
</evidence>